<dbReference type="PROSITE" id="PS00022">
    <property type="entry name" value="EGF_1"/>
    <property type="match status" value="3"/>
</dbReference>
<dbReference type="Pfam" id="PF12661">
    <property type="entry name" value="hEGF"/>
    <property type="match status" value="1"/>
</dbReference>
<accession>A0AAE0TJF0</accession>
<keyword evidence="7" id="KW-1133">Transmembrane helix</keyword>
<dbReference type="AlphaFoldDB" id="A0AAE0TJF0"/>
<keyword evidence="10" id="KW-1185">Reference proteome</keyword>
<feature type="disulfide bond" evidence="6">
    <location>
        <begin position="119"/>
        <end position="128"/>
    </location>
</feature>
<evidence type="ECO:0000256" key="3">
    <source>
        <dbReference type="ARBA" id="ARBA00022737"/>
    </source>
</evidence>
<evidence type="ECO:0000313" key="9">
    <source>
        <dbReference type="EMBL" id="KAK3611457.1"/>
    </source>
</evidence>
<evidence type="ECO:0000313" key="10">
    <source>
        <dbReference type="Proteomes" id="UP001195483"/>
    </source>
</evidence>
<dbReference type="InterPro" id="IPR000152">
    <property type="entry name" value="EGF-type_Asp/Asn_hydroxyl_site"/>
</dbReference>
<dbReference type="InterPro" id="IPR018097">
    <property type="entry name" value="EGF_Ca-bd_CS"/>
</dbReference>
<evidence type="ECO:0000256" key="5">
    <source>
        <dbReference type="ARBA" id="ARBA00023180"/>
    </source>
</evidence>
<dbReference type="PANTHER" id="PTHR24049:SF22">
    <property type="entry name" value="DROSOPHILA CRUMBS HOMOLOG"/>
    <property type="match status" value="1"/>
</dbReference>
<dbReference type="FunFam" id="2.10.25.10:FF:000100">
    <property type="entry name" value="neurogenic locus notch homolog protein 3"/>
    <property type="match status" value="1"/>
</dbReference>
<feature type="domain" description="EGF-like" evidence="8">
    <location>
        <begin position="169"/>
        <end position="205"/>
    </location>
</feature>
<dbReference type="InterPro" id="IPR001881">
    <property type="entry name" value="EGF-like_Ca-bd_dom"/>
</dbReference>
<evidence type="ECO:0000256" key="4">
    <source>
        <dbReference type="ARBA" id="ARBA00023157"/>
    </source>
</evidence>
<dbReference type="PROSITE" id="PS01186">
    <property type="entry name" value="EGF_2"/>
    <property type="match status" value="2"/>
</dbReference>
<name>A0AAE0TJF0_9BIVA</name>
<organism evidence="9 10">
    <name type="scientific">Potamilus streckersoni</name>
    <dbReference type="NCBI Taxonomy" id="2493646"/>
    <lineage>
        <taxon>Eukaryota</taxon>
        <taxon>Metazoa</taxon>
        <taxon>Spiralia</taxon>
        <taxon>Lophotrochozoa</taxon>
        <taxon>Mollusca</taxon>
        <taxon>Bivalvia</taxon>
        <taxon>Autobranchia</taxon>
        <taxon>Heteroconchia</taxon>
        <taxon>Palaeoheterodonta</taxon>
        <taxon>Unionida</taxon>
        <taxon>Unionoidea</taxon>
        <taxon>Unionidae</taxon>
        <taxon>Ambleminae</taxon>
        <taxon>Lampsilini</taxon>
        <taxon>Potamilus</taxon>
    </lineage>
</organism>
<dbReference type="Pfam" id="PF00008">
    <property type="entry name" value="EGF"/>
    <property type="match status" value="3"/>
</dbReference>
<dbReference type="GO" id="GO:0007157">
    <property type="term" value="P:heterophilic cell-cell adhesion via plasma membrane cell adhesion molecules"/>
    <property type="evidence" value="ECO:0007669"/>
    <property type="project" value="TreeGrafter"/>
</dbReference>
<feature type="transmembrane region" description="Helical" evidence="7">
    <location>
        <begin position="227"/>
        <end position="254"/>
    </location>
</feature>
<dbReference type="GO" id="GO:0005886">
    <property type="term" value="C:plasma membrane"/>
    <property type="evidence" value="ECO:0007669"/>
    <property type="project" value="TreeGrafter"/>
</dbReference>
<dbReference type="SMART" id="SM00181">
    <property type="entry name" value="EGF"/>
    <property type="match status" value="4"/>
</dbReference>
<dbReference type="Gene3D" id="2.10.25.10">
    <property type="entry name" value="Laminin"/>
    <property type="match status" value="4"/>
</dbReference>
<comment type="caution">
    <text evidence="6">Lacks conserved residue(s) required for the propagation of feature annotation.</text>
</comment>
<keyword evidence="7" id="KW-0472">Membrane</keyword>
<keyword evidence="3" id="KW-0677">Repeat</keyword>
<dbReference type="CDD" id="cd00054">
    <property type="entry name" value="EGF_CA"/>
    <property type="match status" value="4"/>
</dbReference>
<dbReference type="PANTHER" id="PTHR24049">
    <property type="entry name" value="CRUMBS FAMILY MEMBER"/>
    <property type="match status" value="1"/>
</dbReference>
<dbReference type="GO" id="GO:0032991">
    <property type="term" value="C:protein-containing complex"/>
    <property type="evidence" value="ECO:0007669"/>
    <property type="project" value="TreeGrafter"/>
</dbReference>
<dbReference type="Proteomes" id="UP001195483">
    <property type="component" value="Unassembled WGS sequence"/>
</dbReference>
<keyword evidence="1 6" id="KW-0245">EGF-like domain</keyword>
<feature type="disulfide bond" evidence="6">
    <location>
        <begin position="62"/>
        <end position="79"/>
    </location>
</feature>
<gene>
    <name evidence="9" type="ORF">CHS0354_032738</name>
</gene>
<dbReference type="PROSITE" id="PS00010">
    <property type="entry name" value="ASX_HYDROXYL"/>
    <property type="match status" value="2"/>
</dbReference>
<dbReference type="SMART" id="SM00179">
    <property type="entry name" value="EGF_CA"/>
    <property type="match status" value="4"/>
</dbReference>
<dbReference type="InterPro" id="IPR000742">
    <property type="entry name" value="EGF"/>
</dbReference>
<feature type="domain" description="EGF-like" evidence="8">
    <location>
        <begin position="131"/>
        <end position="167"/>
    </location>
</feature>
<dbReference type="FunFam" id="2.10.25.10:FF:000012">
    <property type="entry name" value="Delta-like protein"/>
    <property type="match status" value="2"/>
</dbReference>
<feature type="disulfide bond" evidence="6">
    <location>
        <begin position="81"/>
        <end position="90"/>
    </location>
</feature>
<evidence type="ECO:0000256" key="7">
    <source>
        <dbReference type="SAM" id="Phobius"/>
    </source>
</evidence>
<sequence length="395" mass="43170">MSVPPTRVRTTEPASISETASSAFVQPFLQATDVNMYASCRTALQVIENSVSDIRICASDPCLNGASCLNSSSSFNFTCTCQPEYFGRLCEIDVDECPASPCQHGGFCTNLVGDYNCSCVHPYTGKNCENEIDICTTSPCKNGGRCHRQHLSYYCVCTRGWRGTNCTDKVDLCESNPCTNGGSCQDTGDDYLCSCPTGFGVHGSNEPCANTDTASSNQIFVDVNNNLTWPILAAIIGGLLCGVLLMACCCWFLLGRSKKRDDEDPQKDNKPKPRWAYARRISVTPFPIPRSSKKDLSALKSNLSAVESSKKTDDLSASEEVPALDTVADPVTMWPYMKSFNANNSVKLTSDSSAHPISNRNGSPKIFNIYRSSANDPHIHKCGKHINAEEYFQYM</sequence>
<evidence type="ECO:0000256" key="6">
    <source>
        <dbReference type="PROSITE-ProRule" id="PRU00076"/>
    </source>
</evidence>
<evidence type="ECO:0000256" key="1">
    <source>
        <dbReference type="ARBA" id="ARBA00022536"/>
    </source>
</evidence>
<reference evidence="9" key="1">
    <citation type="journal article" date="2021" name="Genome Biol. Evol.">
        <title>A High-Quality Reference Genome for a Parasitic Bivalve with Doubly Uniparental Inheritance (Bivalvia: Unionida).</title>
        <authorList>
            <person name="Smith C.H."/>
        </authorList>
    </citation>
    <scope>NUCLEOTIDE SEQUENCE</scope>
    <source>
        <strain evidence="9">CHS0354</strain>
    </source>
</reference>
<keyword evidence="5" id="KW-0325">Glycoprotein</keyword>
<protein>
    <recommendedName>
        <fullName evidence="8">EGF-like domain-containing protein</fullName>
    </recommendedName>
</protein>
<dbReference type="GO" id="GO:0005509">
    <property type="term" value="F:calcium ion binding"/>
    <property type="evidence" value="ECO:0007669"/>
    <property type="project" value="InterPro"/>
</dbReference>
<dbReference type="PROSITE" id="PS50026">
    <property type="entry name" value="EGF_3"/>
    <property type="match status" value="4"/>
</dbReference>
<keyword evidence="2" id="KW-0732">Signal</keyword>
<proteinExistence type="predicted"/>
<dbReference type="InterPro" id="IPR013032">
    <property type="entry name" value="EGF-like_CS"/>
</dbReference>
<dbReference type="GO" id="GO:0045197">
    <property type="term" value="P:establishment or maintenance of epithelial cell apical/basal polarity"/>
    <property type="evidence" value="ECO:0007669"/>
    <property type="project" value="TreeGrafter"/>
</dbReference>
<reference evidence="9" key="2">
    <citation type="journal article" date="2021" name="Genome Biol. Evol.">
        <title>Developing a high-quality reference genome for a parasitic bivalve with doubly uniparental inheritance (Bivalvia: Unionida).</title>
        <authorList>
            <person name="Smith C.H."/>
        </authorList>
    </citation>
    <scope>NUCLEOTIDE SEQUENCE</scope>
    <source>
        <strain evidence="9">CHS0354</strain>
        <tissue evidence="9">Mantle</tissue>
    </source>
</reference>
<dbReference type="InterPro" id="IPR051022">
    <property type="entry name" value="Notch_Cell-Fate_Det"/>
</dbReference>
<comment type="caution">
    <text evidence="9">The sequence shown here is derived from an EMBL/GenBank/DDBJ whole genome shotgun (WGS) entry which is preliminary data.</text>
</comment>
<dbReference type="EMBL" id="JAEAOA010001931">
    <property type="protein sequence ID" value="KAK3611457.1"/>
    <property type="molecule type" value="Genomic_DNA"/>
</dbReference>
<dbReference type="SUPFAM" id="SSF57196">
    <property type="entry name" value="EGF/Laminin"/>
    <property type="match status" value="4"/>
</dbReference>
<feature type="domain" description="EGF-like" evidence="8">
    <location>
        <begin position="93"/>
        <end position="129"/>
    </location>
</feature>
<reference evidence="9" key="3">
    <citation type="submission" date="2023-05" db="EMBL/GenBank/DDBJ databases">
        <authorList>
            <person name="Smith C.H."/>
        </authorList>
    </citation>
    <scope>NUCLEOTIDE SEQUENCE</scope>
    <source>
        <strain evidence="9">CHS0354</strain>
        <tissue evidence="9">Mantle</tissue>
    </source>
</reference>
<keyword evidence="4 6" id="KW-1015">Disulfide bond</keyword>
<feature type="domain" description="EGF-like" evidence="8">
    <location>
        <begin position="53"/>
        <end position="91"/>
    </location>
</feature>
<feature type="disulfide bond" evidence="6">
    <location>
        <begin position="157"/>
        <end position="166"/>
    </location>
</feature>
<keyword evidence="7" id="KW-0812">Transmembrane</keyword>
<dbReference type="FunFam" id="2.10.25.10:FF:000321">
    <property type="entry name" value="Protein delta homolog 1"/>
    <property type="match status" value="1"/>
</dbReference>
<evidence type="ECO:0000256" key="2">
    <source>
        <dbReference type="ARBA" id="ARBA00022729"/>
    </source>
</evidence>
<evidence type="ECO:0000259" key="8">
    <source>
        <dbReference type="PROSITE" id="PS50026"/>
    </source>
</evidence>
<dbReference type="PROSITE" id="PS01187">
    <property type="entry name" value="EGF_CA"/>
    <property type="match status" value="1"/>
</dbReference>